<comment type="caution">
    <text evidence="2">The sequence shown here is derived from an EMBL/GenBank/DDBJ whole genome shotgun (WGS) entry which is preliminary data.</text>
</comment>
<proteinExistence type="predicted"/>
<dbReference type="Proteomes" id="UP000187429">
    <property type="component" value="Unassembled WGS sequence"/>
</dbReference>
<reference evidence="3" key="1">
    <citation type="submission" date="2017-01" db="EMBL/GenBank/DDBJ databases">
        <authorList>
            <person name="Wang Y."/>
            <person name="White M."/>
            <person name="Kvist S."/>
            <person name="Moncalvo J.-M."/>
        </authorList>
    </citation>
    <scope>NUCLEOTIDE SEQUENCE [LARGE SCALE GENOMIC DNA]</scope>
    <source>
        <strain evidence="3">ID-206-W2</strain>
    </source>
</reference>
<feature type="region of interest" description="Disordered" evidence="1">
    <location>
        <begin position="1"/>
        <end position="26"/>
    </location>
</feature>
<protein>
    <submittedName>
        <fullName evidence="2">Uncharacterized protein</fullName>
    </submittedName>
</protein>
<name>A0A1R1YKS4_9FUNG</name>
<gene>
    <name evidence="2" type="ORF">AYI69_g3043</name>
</gene>
<sequence length="101" mass="11624">MRLQHNSKEISTCTKEPFSGKHKLPWESRTDGELQRAYIGHRTNAPCVRSRLEDVTSAMLAAIIYIDNIDDQHLTPTSLIHHHHHHHRSPHLSCSLQTSCR</sequence>
<evidence type="ECO:0000313" key="2">
    <source>
        <dbReference type="EMBL" id="OMJ27519.1"/>
    </source>
</evidence>
<dbReference type="AlphaFoldDB" id="A0A1R1YKS4"/>
<keyword evidence="3" id="KW-1185">Reference proteome</keyword>
<evidence type="ECO:0000256" key="1">
    <source>
        <dbReference type="SAM" id="MobiDB-lite"/>
    </source>
</evidence>
<organism evidence="2 3">
    <name type="scientific">Smittium culicis</name>
    <dbReference type="NCBI Taxonomy" id="133412"/>
    <lineage>
        <taxon>Eukaryota</taxon>
        <taxon>Fungi</taxon>
        <taxon>Fungi incertae sedis</taxon>
        <taxon>Zoopagomycota</taxon>
        <taxon>Kickxellomycotina</taxon>
        <taxon>Harpellomycetes</taxon>
        <taxon>Harpellales</taxon>
        <taxon>Legeriomycetaceae</taxon>
        <taxon>Smittium</taxon>
    </lineage>
</organism>
<dbReference type="EMBL" id="LSSM01000965">
    <property type="protein sequence ID" value="OMJ27519.1"/>
    <property type="molecule type" value="Genomic_DNA"/>
</dbReference>
<evidence type="ECO:0000313" key="3">
    <source>
        <dbReference type="Proteomes" id="UP000187429"/>
    </source>
</evidence>
<dbReference type="OrthoDB" id="289038at2759"/>
<accession>A0A1R1YKS4</accession>